<keyword evidence="3 6" id="KW-1133">Transmembrane helix</keyword>
<dbReference type="GO" id="GO:0008137">
    <property type="term" value="F:NADH dehydrogenase (ubiquinone) activity"/>
    <property type="evidence" value="ECO:0007669"/>
    <property type="project" value="InterPro"/>
</dbReference>
<evidence type="ECO:0000259" key="7">
    <source>
        <dbReference type="Pfam" id="PF00361"/>
    </source>
</evidence>
<dbReference type="NCBIfam" id="NF005141">
    <property type="entry name" value="PRK06590.1"/>
    <property type="match status" value="1"/>
</dbReference>
<accession>A0A316EW09</accession>
<feature type="transmembrane region" description="Helical" evidence="6">
    <location>
        <begin position="372"/>
        <end position="391"/>
    </location>
</feature>
<comment type="caution">
    <text evidence="9">The sequence shown here is derived from an EMBL/GenBank/DDBJ whole genome shotgun (WGS) entry which is preliminary data.</text>
</comment>
<dbReference type="InterPro" id="IPR001750">
    <property type="entry name" value="ND/Mrp_TM"/>
</dbReference>
<feature type="transmembrane region" description="Helical" evidence="6">
    <location>
        <begin position="176"/>
        <end position="192"/>
    </location>
</feature>
<dbReference type="PRINTS" id="PR01435">
    <property type="entry name" value="NPOXDRDTASE5"/>
</dbReference>
<organism evidence="9 10">
    <name type="scientific">Arcicella aurantiaca</name>
    <dbReference type="NCBI Taxonomy" id="591202"/>
    <lineage>
        <taxon>Bacteria</taxon>
        <taxon>Pseudomonadati</taxon>
        <taxon>Bacteroidota</taxon>
        <taxon>Cytophagia</taxon>
        <taxon>Cytophagales</taxon>
        <taxon>Flectobacillaceae</taxon>
        <taxon>Arcicella</taxon>
    </lineage>
</organism>
<evidence type="ECO:0000256" key="2">
    <source>
        <dbReference type="ARBA" id="ARBA00022692"/>
    </source>
</evidence>
<dbReference type="GO" id="GO:0003954">
    <property type="term" value="F:NADH dehydrogenase activity"/>
    <property type="evidence" value="ECO:0007669"/>
    <property type="project" value="TreeGrafter"/>
</dbReference>
<dbReference type="Pfam" id="PF00662">
    <property type="entry name" value="Proton_antipo_N"/>
    <property type="match status" value="1"/>
</dbReference>
<dbReference type="Proteomes" id="UP000245489">
    <property type="component" value="Unassembled WGS sequence"/>
</dbReference>
<dbReference type="InterPro" id="IPR003945">
    <property type="entry name" value="NU5C-like"/>
</dbReference>
<dbReference type="Gene3D" id="1.20.5.2700">
    <property type="match status" value="1"/>
</dbReference>
<feature type="transmembrane region" description="Helical" evidence="6">
    <location>
        <begin position="83"/>
        <end position="101"/>
    </location>
</feature>
<evidence type="ECO:0000256" key="5">
    <source>
        <dbReference type="RuleBase" id="RU000320"/>
    </source>
</evidence>
<reference evidence="9 10" key="1">
    <citation type="submission" date="2018-05" db="EMBL/GenBank/DDBJ databases">
        <title>Genomic Encyclopedia of Archaeal and Bacterial Type Strains, Phase II (KMG-II): from individual species to whole genera.</title>
        <authorList>
            <person name="Goeker M."/>
        </authorList>
    </citation>
    <scope>NUCLEOTIDE SEQUENCE [LARGE SCALE GENOMIC DNA]</scope>
    <source>
        <strain evidence="9 10">DSM 22214</strain>
    </source>
</reference>
<feature type="transmembrane region" description="Helical" evidence="6">
    <location>
        <begin position="455"/>
        <end position="477"/>
    </location>
</feature>
<feature type="transmembrane region" description="Helical" evidence="6">
    <location>
        <begin position="609"/>
        <end position="627"/>
    </location>
</feature>
<dbReference type="PANTHER" id="PTHR42829:SF2">
    <property type="entry name" value="NADH-UBIQUINONE OXIDOREDUCTASE CHAIN 5"/>
    <property type="match status" value="1"/>
</dbReference>
<feature type="transmembrane region" description="Helical" evidence="6">
    <location>
        <begin position="333"/>
        <end position="351"/>
    </location>
</feature>
<name>A0A316EW09_9BACT</name>
<protein>
    <submittedName>
        <fullName evidence="9">NADH-quinone oxidoreductase subunit L</fullName>
    </submittedName>
</protein>
<evidence type="ECO:0000256" key="4">
    <source>
        <dbReference type="ARBA" id="ARBA00023136"/>
    </source>
</evidence>
<keyword evidence="4 6" id="KW-0472">Membrane</keyword>
<dbReference type="PRINTS" id="PR01434">
    <property type="entry name" value="NADHDHGNASE5"/>
</dbReference>
<keyword evidence="10" id="KW-1185">Reference proteome</keyword>
<dbReference type="PANTHER" id="PTHR42829">
    <property type="entry name" value="NADH-UBIQUINONE OXIDOREDUCTASE CHAIN 5"/>
    <property type="match status" value="1"/>
</dbReference>
<dbReference type="GO" id="GO:0012505">
    <property type="term" value="C:endomembrane system"/>
    <property type="evidence" value="ECO:0007669"/>
    <property type="project" value="UniProtKB-SubCell"/>
</dbReference>
<feature type="domain" description="NADH:quinone oxidoreductase/Mrp antiporter transmembrane" evidence="7">
    <location>
        <begin position="132"/>
        <end position="421"/>
    </location>
</feature>
<dbReference type="InterPro" id="IPR018393">
    <property type="entry name" value="NADHpl_OxRdtase_5_subgr"/>
</dbReference>
<proteinExistence type="predicted"/>
<dbReference type="EMBL" id="QGGO01000007">
    <property type="protein sequence ID" value="PWK27351.1"/>
    <property type="molecule type" value="Genomic_DNA"/>
</dbReference>
<feature type="transmembrane region" description="Helical" evidence="6">
    <location>
        <begin position="411"/>
        <end position="434"/>
    </location>
</feature>
<dbReference type="RefSeq" id="WP_109742429.1">
    <property type="nucleotide sequence ID" value="NZ_QGGO01000007.1"/>
</dbReference>
<evidence type="ECO:0000256" key="1">
    <source>
        <dbReference type="ARBA" id="ARBA00004127"/>
    </source>
</evidence>
<dbReference type="OrthoDB" id="9807568at2"/>
<dbReference type="InterPro" id="IPR001516">
    <property type="entry name" value="Proton_antipo_N"/>
</dbReference>
<evidence type="ECO:0000256" key="3">
    <source>
        <dbReference type="ARBA" id="ARBA00022989"/>
    </source>
</evidence>
<dbReference type="GO" id="GO:0015990">
    <property type="term" value="P:electron transport coupled proton transport"/>
    <property type="evidence" value="ECO:0007669"/>
    <property type="project" value="TreeGrafter"/>
</dbReference>
<dbReference type="GO" id="GO:0016020">
    <property type="term" value="C:membrane"/>
    <property type="evidence" value="ECO:0007669"/>
    <property type="project" value="UniProtKB-SubCell"/>
</dbReference>
<feature type="transmembrane region" description="Helical" evidence="6">
    <location>
        <begin position="137"/>
        <end position="155"/>
    </location>
</feature>
<evidence type="ECO:0000256" key="6">
    <source>
        <dbReference type="SAM" id="Phobius"/>
    </source>
</evidence>
<feature type="transmembrane region" description="Helical" evidence="6">
    <location>
        <begin position="247"/>
        <end position="265"/>
    </location>
</feature>
<dbReference type="GO" id="GO:0042773">
    <property type="term" value="P:ATP synthesis coupled electron transport"/>
    <property type="evidence" value="ECO:0007669"/>
    <property type="project" value="InterPro"/>
</dbReference>
<gene>
    <name evidence="9" type="ORF">LV89_01664</name>
</gene>
<dbReference type="Pfam" id="PF00361">
    <property type="entry name" value="Proton_antipo_M"/>
    <property type="match status" value="1"/>
</dbReference>
<comment type="subcellular location">
    <subcellularLocation>
        <location evidence="1">Endomembrane system</location>
        <topology evidence="1">Multi-pass membrane protein</topology>
    </subcellularLocation>
    <subcellularLocation>
        <location evidence="5">Membrane</location>
        <topology evidence="5">Multi-pass membrane protein</topology>
    </subcellularLocation>
</comment>
<evidence type="ECO:0000313" key="10">
    <source>
        <dbReference type="Proteomes" id="UP000245489"/>
    </source>
</evidence>
<evidence type="ECO:0000259" key="8">
    <source>
        <dbReference type="Pfam" id="PF00662"/>
    </source>
</evidence>
<feature type="domain" description="NADH-Ubiquinone oxidoreductase (complex I) chain 5 N-terminal" evidence="8">
    <location>
        <begin position="64"/>
        <end position="114"/>
    </location>
</feature>
<feature type="transmembrane region" description="Helical" evidence="6">
    <location>
        <begin position="113"/>
        <end position="131"/>
    </location>
</feature>
<evidence type="ECO:0000313" key="9">
    <source>
        <dbReference type="EMBL" id="PWK27351.1"/>
    </source>
</evidence>
<keyword evidence="2 5" id="KW-0812">Transmembrane</keyword>
<dbReference type="NCBIfam" id="TIGR01974">
    <property type="entry name" value="NDH_I_L"/>
    <property type="match status" value="1"/>
</dbReference>
<feature type="transmembrane region" description="Helical" evidence="6">
    <location>
        <begin position="305"/>
        <end position="327"/>
    </location>
</feature>
<dbReference type="AlphaFoldDB" id="A0A316EW09"/>
<sequence length="633" mass="69383">MSLITLIPLLPLLGFLINGIGFRHVPKSLAGIISTGAALASFACVLSLFFGFDGKPQIVSVFDWITVGKLNISMSFLIDQLSLLMLLIITGVGSLIHIYSIGYMSHDEGFGKFFAFLNLFLFFMLLLVMGSNYVVMFIGWEGVGLCSYLLIGFWNKNNNYGNAARKAFIMNRIGDLGFLLGIFLIITHFGSVEYADVLERVTDGGYASGDKTLFYITILLFVGAMGKSAQIPLYTWLPDAMAGPTPVSALIHAATMVTAGIYMIIRSNFMYSLAPDTLHIVAWVGTATAILAASIGLFQNDIKKVLAYSTVSQLGYMFMGLGVMAYSSSFFHVMTHAFFKALLFLGAGSVIHAMSDEQDIRKMGGLRKALPITFITFLIATIAISGIPPFAGFFSKDEILAHVFEHDKVMWGFAVFGSMMTSFYMFRLLFLTFFGEFRGTHEQEHHLHESPITMTAPLMILAVLSAAGGFFNLPHIFGGHASLAEFMAPLFAHSNVEHAAVDESLEKTLMIVSVIAALVSAGLAYVIYVGKKTIPVADEQVSGFQKVVYNKYYIDELYDKVFVKPITALSNFFSSVFEFLVIDLIVEGIGKLVKALSAEARLLQNGTTGYYIFAMVLSIAIIIIYSLKSFILG</sequence>
<feature type="transmembrane region" description="Helical" evidence="6">
    <location>
        <begin position="277"/>
        <end position="298"/>
    </location>
</feature>
<feature type="transmembrane region" description="Helical" evidence="6">
    <location>
        <begin position="509"/>
        <end position="528"/>
    </location>
</feature>
<feature type="transmembrane region" description="Helical" evidence="6">
    <location>
        <begin position="29"/>
        <end position="51"/>
    </location>
</feature>
<feature type="transmembrane region" description="Helical" evidence="6">
    <location>
        <begin position="212"/>
        <end position="235"/>
    </location>
</feature>
<feature type="transmembrane region" description="Helical" evidence="6">
    <location>
        <begin position="568"/>
        <end position="589"/>
    </location>
</feature>